<accession>A0AAE9ZIU6</accession>
<evidence type="ECO:0000313" key="2">
    <source>
        <dbReference type="EMBL" id="WDI31170.1"/>
    </source>
</evidence>
<reference evidence="2" key="1">
    <citation type="submission" date="2023-02" db="EMBL/GenBank/DDBJ databases">
        <title>Genome sequence of Hyphococcus flavus.</title>
        <authorList>
            <person name="Rong J.-C."/>
            <person name="Zhao Q."/>
            <person name="Yi M."/>
            <person name="Wu J.-Y."/>
        </authorList>
    </citation>
    <scope>NUCLEOTIDE SEQUENCE</scope>
    <source>
        <strain evidence="2">MCCC 1K03223</strain>
    </source>
</reference>
<keyword evidence="3" id="KW-1185">Reference proteome</keyword>
<evidence type="ECO:0000313" key="3">
    <source>
        <dbReference type="Proteomes" id="UP001214043"/>
    </source>
</evidence>
<organism evidence="2 3">
    <name type="scientific">Hyphococcus flavus</name>
    <dbReference type="NCBI Taxonomy" id="1866326"/>
    <lineage>
        <taxon>Bacteria</taxon>
        <taxon>Pseudomonadati</taxon>
        <taxon>Pseudomonadota</taxon>
        <taxon>Alphaproteobacteria</taxon>
        <taxon>Parvularculales</taxon>
        <taxon>Parvularculaceae</taxon>
        <taxon>Hyphococcus</taxon>
    </lineage>
</organism>
<proteinExistence type="predicted"/>
<feature type="chain" id="PRO_5041975474" description="SLH domain-containing protein" evidence="1">
    <location>
        <begin position="22"/>
        <end position="338"/>
    </location>
</feature>
<dbReference type="EMBL" id="CP118166">
    <property type="protein sequence ID" value="WDI31170.1"/>
    <property type="molecule type" value="Genomic_DNA"/>
</dbReference>
<dbReference type="PROSITE" id="PS51257">
    <property type="entry name" value="PROKAR_LIPOPROTEIN"/>
    <property type="match status" value="1"/>
</dbReference>
<feature type="signal peptide" evidence="1">
    <location>
        <begin position="1"/>
        <end position="21"/>
    </location>
</feature>
<dbReference type="Proteomes" id="UP001214043">
    <property type="component" value="Chromosome"/>
</dbReference>
<keyword evidence="1" id="KW-0732">Signal</keyword>
<dbReference type="RefSeq" id="WP_274492993.1">
    <property type="nucleotide sequence ID" value="NZ_CP118166.1"/>
</dbReference>
<dbReference type="Pfam" id="PF21863">
    <property type="entry name" value="HTH_67"/>
    <property type="match status" value="1"/>
</dbReference>
<evidence type="ECO:0008006" key="4">
    <source>
        <dbReference type="Google" id="ProtNLM"/>
    </source>
</evidence>
<dbReference type="KEGG" id="hfl:PUV54_14560"/>
<name>A0AAE9ZIU6_9PROT</name>
<dbReference type="InterPro" id="IPR054058">
    <property type="entry name" value="HTH_67"/>
</dbReference>
<evidence type="ECO:0000256" key="1">
    <source>
        <dbReference type="SAM" id="SignalP"/>
    </source>
</evidence>
<protein>
    <recommendedName>
        <fullName evidence="4">SLH domain-containing protein</fullName>
    </recommendedName>
</protein>
<dbReference type="AlphaFoldDB" id="A0AAE9ZIU6"/>
<sequence>MRFGLFAVVACSFVLTASCLADVPETAEANSTWSATYRGAAQQLGGLWIGDARTEFAEQSGLSAEDAGLALRYLLSYPVDVLTVEHVLIRYPHYNPTAIKADFDRLTTLGFLARNNQNWTITPEGVSLISHWYEAAEKSASVHEEKASHIDDHLLYVLDKIVSSASALEDQGINQSINWRLNHRFRAGDESPLLVKIDERVWDYIAFINDNAHYRVDRYDRANPDIIPDRIMDDPLAKELFAAMRSDREYPLTRCTEHRIWRNGEQTCAASLSRLEAVGWIEEDTEGVFKQTQKGAELFNEIEALTDARLYSTWSEVSVEEYERYMEILESIPNLIEN</sequence>
<gene>
    <name evidence="2" type="ORF">PUV54_14560</name>
</gene>